<evidence type="ECO:0000256" key="5">
    <source>
        <dbReference type="ARBA" id="ARBA00023136"/>
    </source>
</evidence>
<dbReference type="GO" id="GO:0016020">
    <property type="term" value="C:membrane"/>
    <property type="evidence" value="ECO:0007669"/>
    <property type="project" value="UniProtKB-SubCell"/>
</dbReference>
<keyword evidence="4 6" id="KW-1133">Transmembrane helix</keyword>
<evidence type="ECO:0000256" key="2">
    <source>
        <dbReference type="ARBA" id="ARBA00009160"/>
    </source>
</evidence>
<gene>
    <name evidence="7" type="ORF">THIOM_001178</name>
</gene>
<evidence type="ECO:0000256" key="6">
    <source>
        <dbReference type="SAM" id="Phobius"/>
    </source>
</evidence>
<comment type="subcellular location">
    <subcellularLocation>
        <location evidence="1">Membrane</location>
    </subcellularLocation>
</comment>
<dbReference type="AlphaFoldDB" id="A0A0A6NZG1"/>
<organism evidence="7 8">
    <name type="scientific">Candidatus Thiomargarita nelsonii</name>
    <dbReference type="NCBI Taxonomy" id="1003181"/>
    <lineage>
        <taxon>Bacteria</taxon>
        <taxon>Pseudomonadati</taxon>
        <taxon>Pseudomonadota</taxon>
        <taxon>Gammaproteobacteria</taxon>
        <taxon>Thiotrichales</taxon>
        <taxon>Thiotrichaceae</taxon>
        <taxon>Thiomargarita</taxon>
    </lineage>
</organism>
<evidence type="ECO:0000313" key="8">
    <source>
        <dbReference type="Proteomes" id="UP000076962"/>
    </source>
</evidence>
<dbReference type="Proteomes" id="UP000076962">
    <property type="component" value="Unassembled WGS sequence"/>
</dbReference>
<evidence type="ECO:0000256" key="1">
    <source>
        <dbReference type="ARBA" id="ARBA00004370"/>
    </source>
</evidence>
<evidence type="ECO:0000313" key="7">
    <source>
        <dbReference type="EMBL" id="OAD22997.1"/>
    </source>
</evidence>
<accession>A0A0A6NZG1</accession>
<feature type="transmembrane region" description="Helical" evidence="6">
    <location>
        <begin position="32"/>
        <end position="51"/>
    </location>
</feature>
<comment type="caution">
    <text evidence="7">The sequence shown here is derived from an EMBL/GenBank/DDBJ whole genome shotgun (WGS) entry which is preliminary data.</text>
</comment>
<keyword evidence="3 6" id="KW-0812">Transmembrane</keyword>
<reference evidence="7 8" key="1">
    <citation type="submission" date="2016-05" db="EMBL/GenBank/DDBJ databases">
        <title>Single-cell genome of chain-forming Candidatus Thiomargarita nelsonii and comparison to other large sulfur-oxidizing bacteria.</title>
        <authorList>
            <person name="Winkel M."/>
            <person name="Salman V."/>
            <person name="Woyke T."/>
            <person name="Schulz-Vogt H."/>
            <person name="Richter M."/>
            <person name="Flood B."/>
            <person name="Bailey J."/>
            <person name="Amann R."/>
            <person name="Mussmann M."/>
        </authorList>
    </citation>
    <scope>NUCLEOTIDE SEQUENCE [LARGE SCALE GENOMIC DNA]</scope>
    <source>
        <strain evidence="7 8">THI036</strain>
    </source>
</reference>
<keyword evidence="5 6" id="KW-0472">Membrane</keyword>
<evidence type="ECO:0000256" key="3">
    <source>
        <dbReference type="ARBA" id="ARBA00022692"/>
    </source>
</evidence>
<dbReference type="InterPro" id="IPR007014">
    <property type="entry name" value="FUN14"/>
</dbReference>
<dbReference type="EMBL" id="LUTY01000614">
    <property type="protein sequence ID" value="OAD22997.1"/>
    <property type="molecule type" value="Genomic_DNA"/>
</dbReference>
<name>A0A0A6NZG1_9GAMM</name>
<protein>
    <submittedName>
        <fullName evidence="7">FUN14 domain containing protein</fullName>
    </submittedName>
</protein>
<dbReference type="PANTHER" id="PTHR21346:SF10">
    <property type="entry name" value="TRANSMEMBRANE PROTEIN"/>
    <property type="match status" value="1"/>
</dbReference>
<evidence type="ECO:0000256" key="4">
    <source>
        <dbReference type="ARBA" id="ARBA00022989"/>
    </source>
</evidence>
<proteinExistence type="inferred from homology"/>
<dbReference type="Pfam" id="PF04930">
    <property type="entry name" value="FUN14"/>
    <property type="match status" value="1"/>
</dbReference>
<keyword evidence="8" id="KW-1185">Reference proteome</keyword>
<comment type="similarity">
    <text evidence="2">Belongs to the FUN14 family.</text>
</comment>
<dbReference type="PANTHER" id="PTHR21346">
    <property type="entry name" value="FUN14 DOMAIN CONTAINING"/>
    <property type="match status" value="1"/>
</dbReference>
<sequence length="104" mass="11834">MTDWSMLLTKVSFSFFVGLCLGYVFRIFLKIILILCGLVFLLLFGLEYASVVDVNWTNIEQYYDAFFVWLQPHASTFQEFIKSNLPSAGLATAGFLLGFGLKKK</sequence>